<proteinExistence type="evidence at transcript level"/>
<sequence length="412" mass="45974">MGSGETAASSSGTTNMSGSGLHKKHQLELENLTLTTQPFKTLKFFTFSVIQYLKKTAFYLLGKGGWLLLLSFVVGALGIMLITFDGPHEKHLEELLKYFRFGLWWVVLGIASSIGLGSGLHTFVLYLGPHIAFFTLKAMQCGRVDLKSAPYDTIQLDRGPSWLDKDCSQFGPPLLEYSSHIPLSSILSQVVLEAVLWGMGTAIGELPPYFISRAARLSGSKLDSIEELDTENNGIMATYVNKIKRWFLSHTQHLNFLTIMALASVPNPLFDLAGIMCGQFGIPFWKFFLATFIGKAIIKTHIQTVFIISVCNNQLLNWIENEFIWVLGHIPGFESILPSLIAKLHAAKDKYLKASHPVSPNIQGKKWDFSIASVWNTVVWLMLMNFFVKIVNSTAQSYVKKQQEKELAASTE</sequence>
<dbReference type="OMA" id="XGPHIAS"/>
<name>I3SY33_LOTJA</name>
<dbReference type="EMBL" id="BT145381">
    <property type="protein sequence ID" value="AFK45175.1"/>
    <property type="molecule type" value="mRNA"/>
</dbReference>
<dbReference type="AlphaFoldDB" id="I3SY33"/>
<evidence type="ECO:0000313" key="3">
    <source>
        <dbReference type="EMBL" id="AFK45175.1"/>
    </source>
</evidence>
<dbReference type="RefSeq" id="XP_057424785.1">
    <property type="nucleotide sequence ID" value="XM_057568802.1"/>
</dbReference>
<keyword evidence="2" id="KW-0472">Membrane</keyword>
<organism evidence="3">
    <name type="scientific">Lotus japonicus</name>
    <name type="common">Lotus corniculatus var. japonicus</name>
    <dbReference type="NCBI Taxonomy" id="34305"/>
    <lineage>
        <taxon>Eukaryota</taxon>
        <taxon>Viridiplantae</taxon>
        <taxon>Streptophyta</taxon>
        <taxon>Embryophyta</taxon>
        <taxon>Tracheophyta</taxon>
        <taxon>Spermatophyta</taxon>
        <taxon>Magnoliopsida</taxon>
        <taxon>eudicotyledons</taxon>
        <taxon>Gunneridae</taxon>
        <taxon>Pentapetalae</taxon>
        <taxon>rosids</taxon>
        <taxon>fabids</taxon>
        <taxon>Fabales</taxon>
        <taxon>Fabaceae</taxon>
        <taxon>Papilionoideae</taxon>
        <taxon>50 kb inversion clade</taxon>
        <taxon>NPAAA clade</taxon>
        <taxon>Hologalegina</taxon>
        <taxon>robinioid clade</taxon>
        <taxon>Loteae</taxon>
        <taxon>Lotus</taxon>
    </lineage>
</organism>
<accession>I3SY33</accession>
<protein>
    <submittedName>
        <fullName evidence="3">Uncharacterized protein</fullName>
    </submittedName>
</protein>
<keyword evidence="2" id="KW-1133">Transmembrane helix</keyword>
<feature type="transmembrane region" description="Helical" evidence="2">
    <location>
        <begin position="64"/>
        <end position="84"/>
    </location>
</feature>
<evidence type="ECO:0000256" key="2">
    <source>
        <dbReference type="SAM" id="Phobius"/>
    </source>
</evidence>
<feature type="region of interest" description="Disordered" evidence="1">
    <location>
        <begin position="1"/>
        <end position="21"/>
    </location>
</feature>
<feature type="transmembrane region" description="Helical" evidence="2">
    <location>
        <begin position="369"/>
        <end position="388"/>
    </location>
</feature>
<reference evidence="3" key="1">
    <citation type="submission" date="2012-05" db="EMBL/GenBank/DDBJ databases">
        <authorList>
            <person name="Krishnakumar V."/>
            <person name="Cheung F."/>
            <person name="Xiao Y."/>
            <person name="Chan A."/>
            <person name="Moskal W.A."/>
            <person name="Town C.D."/>
        </authorList>
    </citation>
    <scope>NUCLEOTIDE SEQUENCE</scope>
</reference>
<feature type="transmembrane region" description="Helical" evidence="2">
    <location>
        <begin position="104"/>
        <end position="127"/>
    </location>
</feature>
<dbReference type="GeneID" id="130718266"/>
<feature type="compositionally biased region" description="Low complexity" evidence="1">
    <location>
        <begin position="1"/>
        <end position="20"/>
    </location>
</feature>
<dbReference type="OrthoDB" id="2016540at2759"/>
<evidence type="ECO:0000256" key="1">
    <source>
        <dbReference type="SAM" id="MobiDB-lite"/>
    </source>
</evidence>
<keyword evidence="2" id="KW-0812">Transmembrane</keyword>
<dbReference type="KEGG" id="lja:130718266"/>